<dbReference type="InterPro" id="IPR005532">
    <property type="entry name" value="SUMF_dom"/>
</dbReference>
<keyword evidence="1" id="KW-0175">Coiled coil</keyword>
<evidence type="ECO:0000259" key="2">
    <source>
        <dbReference type="Pfam" id="PF03781"/>
    </source>
</evidence>
<dbReference type="EMBL" id="BAAAFH010000003">
    <property type="protein sequence ID" value="GAA0874645.1"/>
    <property type="molecule type" value="Genomic_DNA"/>
</dbReference>
<dbReference type="Gene3D" id="3.90.1580.10">
    <property type="entry name" value="paralog of FGE (formylglycine-generating enzyme)"/>
    <property type="match status" value="1"/>
</dbReference>
<dbReference type="RefSeq" id="WP_343785546.1">
    <property type="nucleotide sequence ID" value="NZ_BAAAFH010000003.1"/>
</dbReference>
<feature type="coiled-coil region" evidence="1">
    <location>
        <begin position="52"/>
        <end position="98"/>
    </location>
</feature>
<reference evidence="4" key="1">
    <citation type="journal article" date="2019" name="Int. J. Syst. Evol. Microbiol.">
        <title>The Global Catalogue of Microorganisms (GCM) 10K type strain sequencing project: providing services to taxonomists for standard genome sequencing and annotation.</title>
        <authorList>
            <consortium name="The Broad Institute Genomics Platform"/>
            <consortium name="The Broad Institute Genome Sequencing Center for Infectious Disease"/>
            <person name="Wu L."/>
            <person name="Ma J."/>
        </authorList>
    </citation>
    <scope>NUCLEOTIDE SEQUENCE [LARGE SCALE GENOMIC DNA]</scope>
    <source>
        <strain evidence="4">JCM 16083</strain>
    </source>
</reference>
<dbReference type="InterPro" id="IPR042095">
    <property type="entry name" value="SUMF_sf"/>
</dbReference>
<comment type="caution">
    <text evidence="3">The sequence shown here is derived from an EMBL/GenBank/DDBJ whole genome shotgun (WGS) entry which is preliminary data.</text>
</comment>
<organism evidence="3 4">
    <name type="scientific">Wandonia haliotis</name>
    <dbReference type="NCBI Taxonomy" id="574963"/>
    <lineage>
        <taxon>Bacteria</taxon>
        <taxon>Pseudomonadati</taxon>
        <taxon>Bacteroidota</taxon>
        <taxon>Flavobacteriia</taxon>
        <taxon>Flavobacteriales</taxon>
        <taxon>Crocinitomicaceae</taxon>
        <taxon>Wandonia</taxon>
    </lineage>
</organism>
<dbReference type="SUPFAM" id="SSF56436">
    <property type="entry name" value="C-type lectin-like"/>
    <property type="match status" value="1"/>
</dbReference>
<dbReference type="InterPro" id="IPR016187">
    <property type="entry name" value="CTDL_fold"/>
</dbReference>
<evidence type="ECO:0000313" key="4">
    <source>
        <dbReference type="Proteomes" id="UP001501126"/>
    </source>
</evidence>
<dbReference type="PANTHER" id="PTHR23150:SF19">
    <property type="entry name" value="FORMYLGLYCINE-GENERATING ENZYME"/>
    <property type="match status" value="1"/>
</dbReference>
<dbReference type="InterPro" id="IPR051043">
    <property type="entry name" value="Sulfatase_Mod_Factor_Kinase"/>
</dbReference>
<protein>
    <recommendedName>
        <fullName evidence="2">Sulfatase-modifying factor enzyme-like domain-containing protein</fullName>
    </recommendedName>
</protein>
<dbReference type="PANTHER" id="PTHR23150">
    <property type="entry name" value="SULFATASE MODIFYING FACTOR 1, 2"/>
    <property type="match status" value="1"/>
</dbReference>
<name>A0ABP3XZ76_9FLAO</name>
<proteinExistence type="predicted"/>
<dbReference type="Pfam" id="PF03781">
    <property type="entry name" value="FGE-sulfatase"/>
    <property type="match status" value="1"/>
</dbReference>
<feature type="domain" description="Sulfatase-modifying factor enzyme-like" evidence="2">
    <location>
        <begin position="46"/>
        <end position="245"/>
    </location>
</feature>
<gene>
    <name evidence="3" type="ORF">GCM10009118_10530</name>
</gene>
<keyword evidence="4" id="KW-1185">Reference proteome</keyword>
<evidence type="ECO:0000256" key="1">
    <source>
        <dbReference type="SAM" id="Coils"/>
    </source>
</evidence>
<accession>A0ABP3XZ76</accession>
<dbReference type="Proteomes" id="UP001501126">
    <property type="component" value="Unassembled WGS sequence"/>
</dbReference>
<sequence length="284" mass="32738">MNLKLFTCSFFSLIFLSSAIKLPKTLREEYKLIPGGLAKVDSDTLSLQTYYIKTYEVSNREYNQFLRELEENGTEEERRQARIRNENWNSEFENMNLKTFSELYHTHSAFADYPVVNITFEGAKLYCKWVEKKINEELKKAGVRVKVRLPERAELIRAGAGDDLWSSYAWKGAYMRNAKGNFLCNFTCIPQSFVTRDEEGSLTVVEGNKFSEEKETYLIAHKKSYWPSEFGVYNLNGNVSEMTAREGEAVGGSWSDLGYDVRLQSLSSYQETSCKVGFRVVFSI</sequence>
<evidence type="ECO:0000313" key="3">
    <source>
        <dbReference type="EMBL" id="GAA0874645.1"/>
    </source>
</evidence>